<organism evidence="4 5">
    <name type="scientific">Lunasporangiospora selenospora</name>
    <dbReference type="NCBI Taxonomy" id="979761"/>
    <lineage>
        <taxon>Eukaryota</taxon>
        <taxon>Fungi</taxon>
        <taxon>Fungi incertae sedis</taxon>
        <taxon>Mucoromycota</taxon>
        <taxon>Mortierellomycotina</taxon>
        <taxon>Mortierellomycetes</taxon>
        <taxon>Mortierellales</taxon>
        <taxon>Mortierellaceae</taxon>
        <taxon>Lunasporangiospora</taxon>
    </lineage>
</organism>
<proteinExistence type="predicted"/>
<feature type="domain" description="Up-regulated during septation protein 1" evidence="3">
    <location>
        <begin position="387"/>
        <end position="494"/>
    </location>
</feature>
<feature type="coiled-coil region" evidence="1">
    <location>
        <begin position="566"/>
        <end position="600"/>
    </location>
</feature>
<dbReference type="AlphaFoldDB" id="A0A9P6FVH1"/>
<gene>
    <name evidence="4" type="ORF">BGW38_000162</name>
</gene>
<keyword evidence="5" id="KW-1185">Reference proteome</keyword>
<sequence length="826" mass="93949">MAQSYTVQAVTLTRQRSSSERFTRPQSPHLSTGSALGRQRSISTLVEPDYDHDYEFEKSKKSDTPTFSTPARKISSNNLVKAFRSVALGRKPSESNLNSSIKTEEDASGTYDQNPKVYLYQQQQAQQQDQRLQQTHFTQGRPRIGRPQGKDTIPDEWALNNLLLSSGTPAHDYFDDSVRSFGGTVRRNASFPDLKATLSECQRGVLAVATATTDREHSPICLTRFDLFLDSGDDPVFNEDNGLPGHFLKNRECASSSNTPTRTKSIKRPPSYQGLLKGLVLTHPPLFTDESLRHYTEGGATVSRIMSPEDIYVSNKELPPTPPGPPPLHISNRSRRATAEGMDQKWIQDAYPVLSSFASGKTKNGGTLPQDALKEMDPKEVQKTIRESVVASRIYKVMTPEQIAGLKKEQEELQHFVEALNVSLQIESRMRDASHALIRLHESTSNIDAVKAATCQLQSTMRKMDKIVQKTQQAMWQLLAIQKLLLQHEGAVLNAGMRRLDSENRELARAVMQLDIARDQEKEEKIRWRKEHTRLKVQSILFTGFSLPEDFTVQKPSVSTIREQPQEEIQEKLDSMERYVKELNDEVLQKDEQITRLKKRLMAVETWTDDFQATIQIHSAARIEQTTHSSELVDRLKELQSSVEEEFKCKEQTMQELVSRLEEHGREEALRQQLSTLDFSHKRSVSISSQEDENLSTPPRPLSQEQLQERRRRRTWRVRPGMTLGSHESKELHIVLKESLLELDRRIQLDESMRTSSTRPSSSSTILTECSGDVSERSDYGSQSGSSRHRRTLSSSRQSRSSTGSNSSLHEHEELDESETWERDSH</sequence>
<feature type="compositionally biased region" description="Polar residues" evidence="2">
    <location>
        <begin position="1"/>
        <end position="16"/>
    </location>
</feature>
<evidence type="ECO:0000313" key="5">
    <source>
        <dbReference type="Proteomes" id="UP000780801"/>
    </source>
</evidence>
<reference evidence="4" key="1">
    <citation type="journal article" date="2020" name="Fungal Divers.">
        <title>Resolving the Mortierellaceae phylogeny through synthesis of multi-gene phylogenetics and phylogenomics.</title>
        <authorList>
            <person name="Vandepol N."/>
            <person name="Liber J."/>
            <person name="Desiro A."/>
            <person name="Na H."/>
            <person name="Kennedy M."/>
            <person name="Barry K."/>
            <person name="Grigoriev I.V."/>
            <person name="Miller A.N."/>
            <person name="O'Donnell K."/>
            <person name="Stajich J.E."/>
            <person name="Bonito G."/>
        </authorList>
    </citation>
    <scope>NUCLEOTIDE SEQUENCE</scope>
    <source>
        <strain evidence="4">KOD1015</strain>
    </source>
</reference>
<name>A0A9P6FVH1_9FUNG</name>
<feature type="region of interest" description="Disordered" evidence="2">
    <location>
        <begin position="751"/>
        <end position="826"/>
    </location>
</feature>
<dbReference type="InterPro" id="IPR029191">
    <property type="entry name" value="Uds1"/>
</dbReference>
<feature type="compositionally biased region" description="Low complexity" evidence="2">
    <location>
        <begin position="754"/>
        <end position="765"/>
    </location>
</feature>
<evidence type="ECO:0000256" key="2">
    <source>
        <dbReference type="SAM" id="MobiDB-lite"/>
    </source>
</evidence>
<keyword evidence="1" id="KW-0175">Coiled coil</keyword>
<feature type="compositionally biased region" description="Low complexity" evidence="2">
    <location>
        <begin position="122"/>
        <end position="134"/>
    </location>
</feature>
<dbReference type="Proteomes" id="UP000780801">
    <property type="component" value="Unassembled WGS sequence"/>
</dbReference>
<feature type="region of interest" description="Disordered" evidence="2">
    <location>
        <begin position="1"/>
        <end position="43"/>
    </location>
</feature>
<dbReference type="OrthoDB" id="5569911at2759"/>
<evidence type="ECO:0000313" key="4">
    <source>
        <dbReference type="EMBL" id="KAF9582472.1"/>
    </source>
</evidence>
<dbReference type="EMBL" id="JAABOA010001039">
    <property type="protein sequence ID" value="KAF9582472.1"/>
    <property type="molecule type" value="Genomic_DNA"/>
</dbReference>
<feature type="compositionally biased region" description="Low complexity" evidence="2">
    <location>
        <begin position="793"/>
        <end position="808"/>
    </location>
</feature>
<evidence type="ECO:0000256" key="1">
    <source>
        <dbReference type="SAM" id="Coils"/>
    </source>
</evidence>
<dbReference type="Pfam" id="PF15456">
    <property type="entry name" value="Uds1"/>
    <property type="match status" value="1"/>
</dbReference>
<evidence type="ECO:0000259" key="3">
    <source>
        <dbReference type="Pfam" id="PF15456"/>
    </source>
</evidence>
<feature type="compositionally biased region" description="Polar residues" evidence="2">
    <location>
        <begin position="24"/>
        <end position="43"/>
    </location>
</feature>
<comment type="caution">
    <text evidence="4">The sequence shown here is derived from an EMBL/GenBank/DDBJ whole genome shotgun (WGS) entry which is preliminary data.</text>
</comment>
<accession>A0A9P6FVH1</accession>
<feature type="region of interest" description="Disordered" evidence="2">
    <location>
        <begin position="681"/>
        <end position="722"/>
    </location>
</feature>
<feature type="region of interest" description="Disordered" evidence="2">
    <location>
        <begin position="122"/>
        <end position="152"/>
    </location>
</feature>
<protein>
    <recommendedName>
        <fullName evidence="3">Up-regulated during septation protein 1 domain-containing protein</fullName>
    </recommendedName>
</protein>